<reference evidence="2 3" key="1">
    <citation type="submission" date="2018-03" db="EMBL/GenBank/DDBJ databases">
        <title>Draft genome of Nitrosomonas supralitoralis APG5.</title>
        <authorList>
            <person name="Urakawa H."/>
            <person name="Lopez J.V."/>
        </authorList>
    </citation>
    <scope>NUCLEOTIDE SEQUENCE [LARGE SCALE GENOMIC DNA]</scope>
    <source>
        <strain evidence="2 3">APG5</strain>
    </source>
</reference>
<dbReference type="PANTHER" id="PTHR45295">
    <property type="entry name" value="CHAPERONE PROTEIN DNAJ C76, CHLOROPLASTIC"/>
    <property type="match status" value="1"/>
</dbReference>
<protein>
    <submittedName>
        <fullName evidence="2">Molecular chaperone DnaJ</fullName>
    </submittedName>
</protein>
<keyword evidence="3" id="KW-1185">Reference proteome</keyword>
<dbReference type="Gene3D" id="1.10.287.110">
    <property type="entry name" value="DnaJ domain"/>
    <property type="match status" value="2"/>
</dbReference>
<accession>A0A2P7NVM3</accession>
<dbReference type="OrthoDB" id="9779622at2"/>
<dbReference type="AlphaFoldDB" id="A0A2P7NVM3"/>
<dbReference type="SUPFAM" id="SSF46565">
    <property type="entry name" value="Chaperone J-domain"/>
    <property type="match status" value="2"/>
</dbReference>
<gene>
    <name evidence="2" type="ORF">C7H79_07770</name>
</gene>
<dbReference type="InterPro" id="IPR001623">
    <property type="entry name" value="DnaJ_domain"/>
</dbReference>
<dbReference type="Proteomes" id="UP000241912">
    <property type="component" value="Unassembled WGS sequence"/>
</dbReference>
<evidence type="ECO:0000313" key="3">
    <source>
        <dbReference type="Proteomes" id="UP000241912"/>
    </source>
</evidence>
<dbReference type="InterPro" id="IPR036869">
    <property type="entry name" value="J_dom_sf"/>
</dbReference>
<dbReference type="PROSITE" id="PS50076">
    <property type="entry name" value="DNAJ_2"/>
    <property type="match status" value="1"/>
</dbReference>
<dbReference type="EMBL" id="PXXU01000019">
    <property type="protein sequence ID" value="PSJ17475.1"/>
    <property type="molecule type" value="Genomic_DNA"/>
</dbReference>
<sequence length="336" mass="38679">MIERRNFYRILHIQPDAPMAVIKQSYWVLMQKLQTYPELACSDWNVNLLNLAYNTLTDPLQRAAYDQELLNRYHIKILSQGALGPHIKFDAEQNERERADSLNQRNYYRILQVQPDAPITTIKASYQILKKNSLQDTGLLDEAYRILSNSATRKQYDALLASTLFHATKETAHEKTTLPQLISVLKASENSVKPYRAMITHYCCFCKTPYIPQTGLYQSESCLECASPLMLLHYENLESTRRTMKRIAVRGELSFYLFWPGQPDQGVFQDLSPAGIRFLTNVILDFKDVIKIDAPNFQAVAEVTHKRHESNGISVGTRFIAVKFDQQHGNFITLRV</sequence>
<evidence type="ECO:0000313" key="2">
    <source>
        <dbReference type="EMBL" id="PSJ17475.1"/>
    </source>
</evidence>
<comment type="caution">
    <text evidence="2">The sequence shown here is derived from an EMBL/GenBank/DDBJ whole genome shotgun (WGS) entry which is preliminary data.</text>
</comment>
<name>A0A2P7NVM3_9PROT</name>
<feature type="domain" description="J" evidence="1">
    <location>
        <begin position="6"/>
        <end position="69"/>
    </location>
</feature>
<evidence type="ECO:0000259" key="1">
    <source>
        <dbReference type="PROSITE" id="PS50076"/>
    </source>
</evidence>
<organism evidence="2 3">
    <name type="scientific">Nitrosomonas supralitoralis</name>
    <dbReference type="NCBI Taxonomy" id="2116706"/>
    <lineage>
        <taxon>Bacteria</taxon>
        <taxon>Pseudomonadati</taxon>
        <taxon>Pseudomonadota</taxon>
        <taxon>Betaproteobacteria</taxon>
        <taxon>Nitrosomonadales</taxon>
        <taxon>Nitrosomonadaceae</taxon>
        <taxon>Nitrosomonas</taxon>
    </lineage>
</organism>
<dbReference type="PANTHER" id="PTHR45295:SF1">
    <property type="entry name" value="CHAPERONE PROTEIN DNAJ C76, CHLOROPLASTIC"/>
    <property type="match status" value="1"/>
</dbReference>
<proteinExistence type="predicted"/>